<accession>A0A2H1GIS1</accession>
<evidence type="ECO:0000313" key="3">
    <source>
        <dbReference type="Proteomes" id="UP000245764"/>
    </source>
</evidence>
<sequence>MDIKRSLATVGAIFSILLSSLVTAVSADNGWTENCSHVIDKDVVIFGGGGSGAQAAVRLREDYNKTVVVIEKQCNLGGHVETYIDSISGKPFDYGVESYTEYGGAKDFFARFNITLVKTMYHPINTTYIDFLTGDPLPLYHDPQPPAFVAALKSYLTLAEKYENITFPSFVNFPSPPDIPAELLLPFKTIAETYKLEAALPLIFEGTGWGLGDISTAPLLDILQELPAVLTRAFLGELASWVPESGSNQELYDRIGALLSSDVLYDATIISTRRSDDGVQVLVSDAHGEQTLIRARKLLVSIALTDDNLPLLDLSPNEEEIFSTWAPDNIYCGIVSGPGLPVNGSLVNIASGAVPENYTVFPTPPFVVRYQYSGDNNFRVLATGTETYTEDMARQLIVDTYERITKDVRGDGPRDQLDIKAFSAHRTTSFHVPENKVRDGFYGNLTALQGGRSTWFTGRAWGGQYSTTLWGFNDQWLLPHLVADLEAGS</sequence>
<evidence type="ECO:0008006" key="4">
    <source>
        <dbReference type="Google" id="ProtNLM"/>
    </source>
</evidence>
<dbReference type="InterPro" id="IPR036188">
    <property type="entry name" value="FAD/NAD-bd_sf"/>
</dbReference>
<feature type="chain" id="PRO_5013843421" description="Amine oxidase domain-containing protein" evidence="1">
    <location>
        <begin position="28"/>
        <end position="489"/>
    </location>
</feature>
<gene>
    <name evidence="2" type="ORF">ZT1E4_G6589</name>
</gene>
<dbReference type="Proteomes" id="UP000245764">
    <property type="component" value="Chromosome 6"/>
</dbReference>
<dbReference type="Gene3D" id="1.10.405.20">
    <property type="match status" value="1"/>
</dbReference>
<organism evidence="2 3">
    <name type="scientific">Zymoseptoria tritici ST99CH_1E4</name>
    <dbReference type="NCBI Taxonomy" id="1276532"/>
    <lineage>
        <taxon>Eukaryota</taxon>
        <taxon>Fungi</taxon>
        <taxon>Dikarya</taxon>
        <taxon>Ascomycota</taxon>
        <taxon>Pezizomycotina</taxon>
        <taxon>Dothideomycetes</taxon>
        <taxon>Dothideomycetidae</taxon>
        <taxon>Mycosphaerellales</taxon>
        <taxon>Mycosphaerellaceae</taxon>
        <taxon>Zymoseptoria</taxon>
    </lineage>
</organism>
<proteinExistence type="predicted"/>
<feature type="signal peptide" evidence="1">
    <location>
        <begin position="1"/>
        <end position="27"/>
    </location>
</feature>
<dbReference type="Pfam" id="PF13450">
    <property type="entry name" value="NAD_binding_8"/>
    <property type="match status" value="1"/>
</dbReference>
<evidence type="ECO:0000313" key="2">
    <source>
        <dbReference type="EMBL" id="SMR53464.1"/>
    </source>
</evidence>
<dbReference type="AlphaFoldDB" id="A0A2H1GIS1"/>
<dbReference type="Gene3D" id="3.30.70.1990">
    <property type="match status" value="1"/>
</dbReference>
<evidence type="ECO:0000256" key="1">
    <source>
        <dbReference type="SAM" id="SignalP"/>
    </source>
</evidence>
<dbReference type="EMBL" id="LT854258">
    <property type="protein sequence ID" value="SMR53464.1"/>
    <property type="molecule type" value="Genomic_DNA"/>
</dbReference>
<protein>
    <recommendedName>
        <fullName evidence="4">Amine oxidase domain-containing protein</fullName>
    </recommendedName>
</protein>
<name>A0A2H1GIS1_ZYMTR</name>
<reference evidence="3" key="1">
    <citation type="submission" date="2017-05" db="EMBL/GenBank/DDBJ databases">
        <authorList>
            <person name="Song R."/>
            <person name="Chenine A.L."/>
            <person name="Ruprecht R.M."/>
        </authorList>
    </citation>
    <scope>NUCLEOTIDE SEQUENCE [LARGE SCALE GENOMIC DNA]</scope>
</reference>
<keyword evidence="1" id="KW-0732">Signal</keyword>
<dbReference type="Gene3D" id="3.50.50.60">
    <property type="entry name" value="FAD/NAD(P)-binding domain"/>
    <property type="match status" value="1"/>
</dbReference>
<dbReference type="SUPFAM" id="SSF51905">
    <property type="entry name" value="FAD/NAD(P)-binding domain"/>
    <property type="match status" value="1"/>
</dbReference>